<proteinExistence type="predicted"/>
<dbReference type="Proteomes" id="UP001501367">
    <property type="component" value="Unassembled WGS sequence"/>
</dbReference>
<dbReference type="EMBL" id="BAABDT010000005">
    <property type="protein sequence ID" value="GAA3741816.1"/>
    <property type="molecule type" value="Genomic_DNA"/>
</dbReference>
<sequence>MLSAFEVGKFAMNSKKYMMKCSNIDDFKAMKSFSFKNKTVHFAKQLFYVSILSILFSACSSNDNESNNNQSEYYFKATLDGRKINYYDANFQFSGNNGRFEHIIIGGFETPHPKTPGQLAPNSLDFEIWRTGGNIAEGTYSTPLEPEMIARYAVQTKEGTIVYNTSIADDVFTVKIESISEKGIKGTFSGKLRNMDSGVVVEVTEGSFYLPDSVLVNPS</sequence>
<protein>
    <submittedName>
        <fullName evidence="1">Uncharacterized protein</fullName>
    </submittedName>
</protein>
<reference evidence="2" key="1">
    <citation type="journal article" date="2019" name="Int. J. Syst. Evol. Microbiol.">
        <title>The Global Catalogue of Microorganisms (GCM) 10K type strain sequencing project: providing services to taxonomists for standard genome sequencing and annotation.</title>
        <authorList>
            <consortium name="The Broad Institute Genomics Platform"/>
            <consortium name="The Broad Institute Genome Sequencing Center for Infectious Disease"/>
            <person name="Wu L."/>
            <person name="Ma J."/>
        </authorList>
    </citation>
    <scope>NUCLEOTIDE SEQUENCE [LARGE SCALE GENOMIC DNA]</scope>
    <source>
        <strain evidence="2">JCM 17336</strain>
    </source>
</reference>
<keyword evidence="2" id="KW-1185">Reference proteome</keyword>
<comment type="caution">
    <text evidence="1">The sequence shown here is derived from an EMBL/GenBank/DDBJ whole genome shotgun (WGS) entry which is preliminary data.</text>
</comment>
<name>A0ABP7FK43_9FLAO</name>
<accession>A0ABP7FK43</accession>
<gene>
    <name evidence="1" type="ORF">GCM10022422_26930</name>
</gene>
<organism evidence="1 2">
    <name type="scientific">Flavobacterium ginsengisoli</name>
    <dbReference type="NCBI Taxonomy" id="871694"/>
    <lineage>
        <taxon>Bacteria</taxon>
        <taxon>Pseudomonadati</taxon>
        <taxon>Bacteroidota</taxon>
        <taxon>Flavobacteriia</taxon>
        <taxon>Flavobacteriales</taxon>
        <taxon>Flavobacteriaceae</taxon>
        <taxon>Flavobacterium</taxon>
    </lineage>
</organism>
<evidence type="ECO:0000313" key="2">
    <source>
        <dbReference type="Proteomes" id="UP001501367"/>
    </source>
</evidence>
<evidence type="ECO:0000313" key="1">
    <source>
        <dbReference type="EMBL" id="GAA3741816.1"/>
    </source>
</evidence>